<dbReference type="Proteomes" id="UP000501690">
    <property type="component" value="Linkage Group LG2"/>
</dbReference>
<evidence type="ECO:0000256" key="1">
    <source>
        <dbReference type="SAM" id="MobiDB-lite"/>
    </source>
</evidence>
<accession>A0A4D6KTN5</accession>
<gene>
    <name evidence="2" type="ORF">DEO72_LG2g1762</name>
</gene>
<reference evidence="2 3" key="1">
    <citation type="submission" date="2019-04" db="EMBL/GenBank/DDBJ databases">
        <title>An improved genome assembly and genetic linkage map for asparagus bean, Vigna unguiculata ssp. sesquipedialis.</title>
        <authorList>
            <person name="Xia Q."/>
            <person name="Zhang R."/>
            <person name="Dong Y."/>
        </authorList>
    </citation>
    <scope>NUCLEOTIDE SEQUENCE [LARGE SCALE GENOMIC DNA]</scope>
    <source>
        <tissue evidence="2">Leaf</tissue>
    </source>
</reference>
<keyword evidence="3" id="KW-1185">Reference proteome</keyword>
<name>A0A4D6KTN5_VIGUN</name>
<feature type="compositionally biased region" description="Basic residues" evidence="1">
    <location>
        <begin position="120"/>
        <end position="130"/>
    </location>
</feature>
<evidence type="ECO:0000313" key="2">
    <source>
        <dbReference type="EMBL" id="QCD81436.1"/>
    </source>
</evidence>
<organism evidence="2 3">
    <name type="scientific">Vigna unguiculata</name>
    <name type="common">Cowpea</name>
    <dbReference type="NCBI Taxonomy" id="3917"/>
    <lineage>
        <taxon>Eukaryota</taxon>
        <taxon>Viridiplantae</taxon>
        <taxon>Streptophyta</taxon>
        <taxon>Embryophyta</taxon>
        <taxon>Tracheophyta</taxon>
        <taxon>Spermatophyta</taxon>
        <taxon>Magnoliopsida</taxon>
        <taxon>eudicotyledons</taxon>
        <taxon>Gunneridae</taxon>
        <taxon>Pentapetalae</taxon>
        <taxon>rosids</taxon>
        <taxon>fabids</taxon>
        <taxon>Fabales</taxon>
        <taxon>Fabaceae</taxon>
        <taxon>Papilionoideae</taxon>
        <taxon>50 kb inversion clade</taxon>
        <taxon>NPAAA clade</taxon>
        <taxon>indigoferoid/millettioid clade</taxon>
        <taxon>Phaseoleae</taxon>
        <taxon>Vigna</taxon>
    </lineage>
</organism>
<feature type="region of interest" description="Disordered" evidence="1">
    <location>
        <begin position="89"/>
        <end position="144"/>
    </location>
</feature>
<sequence length="201" mass="21996">MYRVHDHRQTQAYRITKLVSDLLRRAIHLDPSVLATTSTLIPATLANPRSTQGFLVFIPHPELNLRDAIPSSTRGMYVLNPYPELNSRLTTAKSPSGGHVPLGATTSRPPGGGHVPPSAKRIKTRKHSSHRLAGQPPSARRQRSRTPLFLPISLGRLSLDTRGHELPVPSALTLSPGGFHIAARCHDSNYAMSSFITVLQM</sequence>
<dbReference type="AlphaFoldDB" id="A0A4D6KTN5"/>
<dbReference type="EMBL" id="CP039346">
    <property type="protein sequence ID" value="QCD81436.1"/>
    <property type="molecule type" value="Genomic_DNA"/>
</dbReference>
<protein>
    <submittedName>
        <fullName evidence="2">Uncharacterized protein</fullName>
    </submittedName>
</protein>
<proteinExistence type="predicted"/>
<evidence type="ECO:0000313" key="3">
    <source>
        <dbReference type="Proteomes" id="UP000501690"/>
    </source>
</evidence>